<name>A0A6A4GQ93_9AGAR</name>
<proteinExistence type="predicted"/>
<dbReference type="Pfam" id="PF14223">
    <property type="entry name" value="Retrotran_gag_2"/>
    <property type="match status" value="1"/>
</dbReference>
<keyword evidence="2" id="KW-1185">Reference proteome</keyword>
<gene>
    <name evidence="1" type="ORF">BT96DRAFT_948331</name>
</gene>
<dbReference type="OrthoDB" id="3051833at2759"/>
<accession>A0A6A4GQ93</accession>
<evidence type="ECO:0000313" key="2">
    <source>
        <dbReference type="Proteomes" id="UP000799118"/>
    </source>
</evidence>
<dbReference type="Proteomes" id="UP000799118">
    <property type="component" value="Unassembled WGS sequence"/>
</dbReference>
<evidence type="ECO:0000313" key="1">
    <source>
        <dbReference type="EMBL" id="KAE9387480.1"/>
    </source>
</evidence>
<organism evidence="1 2">
    <name type="scientific">Gymnopus androsaceus JB14</name>
    <dbReference type="NCBI Taxonomy" id="1447944"/>
    <lineage>
        <taxon>Eukaryota</taxon>
        <taxon>Fungi</taxon>
        <taxon>Dikarya</taxon>
        <taxon>Basidiomycota</taxon>
        <taxon>Agaricomycotina</taxon>
        <taxon>Agaricomycetes</taxon>
        <taxon>Agaricomycetidae</taxon>
        <taxon>Agaricales</taxon>
        <taxon>Marasmiineae</taxon>
        <taxon>Omphalotaceae</taxon>
        <taxon>Gymnopus</taxon>
    </lineage>
</organism>
<sequence>MIQRRAELRKKECLGFIEWYTKETAGQDVDLIGTPVEPELTVGRNTKTWKAWKMKRDMAASIIVESLDTDQYIHIKGIDDDPLAMMETLRKYHTVKALGSLTSIYRKMMHTQKKDNISIENHIKTIRQYGDLLESLGEPISPILIIACILSTLPAKYKPVITSLDGDPQAYDVLYVTVCLQNFTATEFGDDREDLPSTAALAAHPQSHMRHPLSKVTCY</sequence>
<dbReference type="AlphaFoldDB" id="A0A6A4GQ93"/>
<protein>
    <submittedName>
        <fullName evidence="1">Uncharacterized protein</fullName>
    </submittedName>
</protein>
<reference evidence="1" key="1">
    <citation type="journal article" date="2019" name="Environ. Microbiol.">
        <title>Fungal ecological strategies reflected in gene transcription - a case study of two litter decomposers.</title>
        <authorList>
            <person name="Barbi F."/>
            <person name="Kohler A."/>
            <person name="Barry K."/>
            <person name="Baskaran P."/>
            <person name="Daum C."/>
            <person name="Fauchery L."/>
            <person name="Ihrmark K."/>
            <person name="Kuo A."/>
            <person name="LaButti K."/>
            <person name="Lipzen A."/>
            <person name="Morin E."/>
            <person name="Grigoriev I.V."/>
            <person name="Henrissat B."/>
            <person name="Lindahl B."/>
            <person name="Martin F."/>
        </authorList>
    </citation>
    <scope>NUCLEOTIDE SEQUENCE</scope>
    <source>
        <strain evidence="1">JB14</strain>
    </source>
</reference>
<dbReference type="EMBL" id="ML769798">
    <property type="protein sequence ID" value="KAE9387480.1"/>
    <property type="molecule type" value="Genomic_DNA"/>
</dbReference>